<keyword evidence="2" id="KW-0560">Oxidoreductase</keyword>
<feature type="region of interest" description="Disordered" evidence="3">
    <location>
        <begin position="186"/>
        <end position="205"/>
    </location>
</feature>
<dbReference type="Proteomes" id="UP000295351">
    <property type="component" value="Unassembled WGS sequence"/>
</dbReference>
<dbReference type="Gene3D" id="3.40.109.10">
    <property type="entry name" value="NADH Oxidase"/>
    <property type="match status" value="1"/>
</dbReference>
<evidence type="ECO:0000256" key="1">
    <source>
        <dbReference type="ARBA" id="ARBA00007118"/>
    </source>
</evidence>
<evidence type="ECO:0000313" key="5">
    <source>
        <dbReference type="EMBL" id="TCN40041.1"/>
    </source>
</evidence>
<proteinExistence type="inferred from homology"/>
<dbReference type="Pfam" id="PF00881">
    <property type="entry name" value="Nitroreductase"/>
    <property type="match status" value="1"/>
</dbReference>
<protein>
    <submittedName>
        <fullName evidence="5">Nitroreductase</fullName>
    </submittedName>
</protein>
<comment type="caution">
    <text evidence="5">The sequence shown here is derived from an EMBL/GenBank/DDBJ whole genome shotgun (WGS) entry which is preliminary data.</text>
</comment>
<comment type="similarity">
    <text evidence="1">Belongs to the nitroreductase family.</text>
</comment>
<dbReference type="GO" id="GO:0016491">
    <property type="term" value="F:oxidoreductase activity"/>
    <property type="evidence" value="ECO:0007669"/>
    <property type="project" value="UniProtKB-KW"/>
</dbReference>
<dbReference type="InterPro" id="IPR029479">
    <property type="entry name" value="Nitroreductase"/>
</dbReference>
<dbReference type="SUPFAM" id="SSF55469">
    <property type="entry name" value="FMN-dependent nitroreductase-like"/>
    <property type="match status" value="1"/>
</dbReference>
<organism evidence="5 6">
    <name type="scientific">Shinella granuli</name>
    <dbReference type="NCBI Taxonomy" id="323621"/>
    <lineage>
        <taxon>Bacteria</taxon>
        <taxon>Pseudomonadati</taxon>
        <taxon>Pseudomonadota</taxon>
        <taxon>Alphaproteobacteria</taxon>
        <taxon>Hyphomicrobiales</taxon>
        <taxon>Rhizobiaceae</taxon>
        <taxon>Shinella</taxon>
    </lineage>
</organism>
<dbReference type="AlphaFoldDB" id="A0A4R2CHE5"/>
<evidence type="ECO:0000313" key="6">
    <source>
        <dbReference type="Proteomes" id="UP000295351"/>
    </source>
</evidence>
<keyword evidence="6" id="KW-1185">Reference proteome</keyword>
<feature type="domain" description="Nitroreductase" evidence="4">
    <location>
        <begin position="9"/>
        <end position="184"/>
    </location>
</feature>
<name>A0A4R2CHE5_SHIGR</name>
<accession>A0A4R2CHE5</accession>
<evidence type="ECO:0000259" key="4">
    <source>
        <dbReference type="Pfam" id="PF00881"/>
    </source>
</evidence>
<gene>
    <name evidence="5" type="ORF">EV665_116124</name>
</gene>
<dbReference type="InterPro" id="IPR000415">
    <property type="entry name" value="Nitroreductase-like"/>
</dbReference>
<evidence type="ECO:0000256" key="2">
    <source>
        <dbReference type="ARBA" id="ARBA00023002"/>
    </source>
</evidence>
<evidence type="ECO:0000256" key="3">
    <source>
        <dbReference type="SAM" id="MobiDB-lite"/>
    </source>
</evidence>
<dbReference type="EMBL" id="SLVX01000016">
    <property type="protein sequence ID" value="TCN40041.1"/>
    <property type="molecule type" value="Genomic_DNA"/>
</dbReference>
<dbReference type="RefSeq" id="WP_133035712.1">
    <property type="nucleotide sequence ID" value="NZ_BAABEI010000002.1"/>
</dbReference>
<reference evidence="5 6" key="1">
    <citation type="submission" date="2019-03" db="EMBL/GenBank/DDBJ databases">
        <title>Genomic Encyclopedia of Type Strains, Phase IV (KMG-IV): sequencing the most valuable type-strain genomes for metagenomic binning, comparative biology and taxonomic classification.</title>
        <authorList>
            <person name="Goeker M."/>
        </authorList>
    </citation>
    <scope>NUCLEOTIDE SEQUENCE [LARGE SCALE GENOMIC DNA]</scope>
    <source>
        <strain evidence="5 6">DSM 18401</strain>
    </source>
</reference>
<sequence>MHHPAIDLIERRVSANRFDPSHSLTNTEIEGLVRLATRAPTAFNLQNWRFIAVRKAEAKAKLRDLAYGQVKVSDAAVTFIICGQSPDHESLGERLRPFVETGLMPEAMASGWQETARAKYAADPEASRDEAIRSATLGTATLIYAAEAMGLVSGPVSGFDAAAVSREFGLAGGEIPVMLLPVGRAAPGNWPQKPRRPLSEILQLS</sequence>
<dbReference type="PANTHER" id="PTHR43673">
    <property type="entry name" value="NAD(P)H NITROREDUCTASE YDGI-RELATED"/>
    <property type="match status" value="1"/>
</dbReference>